<dbReference type="PANTHER" id="PTHR23416:SF23">
    <property type="entry name" value="ACETYLTRANSFERASE C18B11.09C-RELATED"/>
    <property type="match status" value="1"/>
</dbReference>
<dbReference type="PANTHER" id="PTHR23416">
    <property type="entry name" value="SIALIC ACID SYNTHASE-RELATED"/>
    <property type="match status" value="1"/>
</dbReference>
<evidence type="ECO:0000313" key="4">
    <source>
        <dbReference type="Proteomes" id="UP001206639"/>
    </source>
</evidence>
<name>A0ABT2MF28_9MYCO</name>
<evidence type="ECO:0000256" key="2">
    <source>
        <dbReference type="ARBA" id="ARBA00022679"/>
    </source>
</evidence>
<dbReference type="Gene3D" id="2.160.10.10">
    <property type="entry name" value="Hexapeptide repeat proteins"/>
    <property type="match status" value="1"/>
</dbReference>
<keyword evidence="4" id="KW-1185">Reference proteome</keyword>
<dbReference type="GO" id="GO:0016746">
    <property type="term" value="F:acyltransferase activity"/>
    <property type="evidence" value="ECO:0007669"/>
    <property type="project" value="UniProtKB-KW"/>
</dbReference>
<sequence>MTVEPDTADPQDVARKLAAAPTLKIPPPPEWVFGPDGHVVDILQEGMGFKRKLRNYLGELGYNMIVTHIPVQAARQGYLRLLGAHIGRNCVISRGTKVLSIEFLTLGNNTTVGSRCLLDARGGLWIGDHVTIERDVHLLGGGHDINHPDFLPVPIPTVVEDYVYIGNRAMTLPSLVHRGAVVAAHSLVIRDVDELAVVCGNPAKPYAKRNPDAVPPRADSGT</sequence>
<keyword evidence="3" id="KW-0012">Acyltransferase</keyword>
<protein>
    <submittedName>
        <fullName evidence="3">Acyltransferase</fullName>
    </submittedName>
</protein>
<dbReference type="RefSeq" id="WP_260994956.1">
    <property type="nucleotide sequence ID" value="NZ_JAODWD010000005.1"/>
</dbReference>
<evidence type="ECO:0000256" key="1">
    <source>
        <dbReference type="ARBA" id="ARBA00007274"/>
    </source>
</evidence>
<comment type="similarity">
    <text evidence="1">Belongs to the transferase hexapeptide repeat family.</text>
</comment>
<evidence type="ECO:0000313" key="3">
    <source>
        <dbReference type="EMBL" id="MCT7660889.1"/>
    </source>
</evidence>
<comment type="caution">
    <text evidence="3">The sequence shown here is derived from an EMBL/GenBank/DDBJ whole genome shotgun (WGS) entry which is preliminary data.</text>
</comment>
<dbReference type="InterPro" id="IPR011004">
    <property type="entry name" value="Trimer_LpxA-like_sf"/>
</dbReference>
<dbReference type="SUPFAM" id="SSF51161">
    <property type="entry name" value="Trimeric LpxA-like enzymes"/>
    <property type="match status" value="1"/>
</dbReference>
<organism evidence="3 4">
    <name type="scientific">Mycobacterium deserti</name>
    <dbReference type="NCBI Taxonomy" id="2978347"/>
    <lineage>
        <taxon>Bacteria</taxon>
        <taxon>Bacillati</taxon>
        <taxon>Actinomycetota</taxon>
        <taxon>Actinomycetes</taxon>
        <taxon>Mycobacteriales</taxon>
        <taxon>Mycobacteriaceae</taxon>
        <taxon>Mycobacterium</taxon>
    </lineage>
</organism>
<keyword evidence="2" id="KW-0808">Transferase</keyword>
<dbReference type="CDD" id="cd04647">
    <property type="entry name" value="LbH_MAT_like"/>
    <property type="match status" value="1"/>
</dbReference>
<dbReference type="EMBL" id="JAODWD010000005">
    <property type="protein sequence ID" value="MCT7660889.1"/>
    <property type="molecule type" value="Genomic_DNA"/>
</dbReference>
<dbReference type="InterPro" id="IPR051159">
    <property type="entry name" value="Hexapeptide_acetyltransf"/>
</dbReference>
<proteinExistence type="inferred from homology"/>
<reference evidence="4" key="1">
    <citation type="submission" date="2023-07" db="EMBL/GenBank/DDBJ databases">
        <authorList>
            <person name="Deng Y."/>
            <person name="Zhang Y.-Q."/>
        </authorList>
    </citation>
    <scope>NUCLEOTIDE SEQUENCE [LARGE SCALE GENOMIC DNA]</scope>
    <source>
        <strain evidence="4">CPCC 205710</strain>
    </source>
</reference>
<dbReference type="Proteomes" id="UP001206639">
    <property type="component" value="Unassembled WGS sequence"/>
</dbReference>
<accession>A0ABT2MF28</accession>
<gene>
    <name evidence="3" type="ORF">N4S67_21020</name>
</gene>